<gene>
    <name evidence="1" type="ORF">GALMADRAFT_149181</name>
</gene>
<sequence>MSTEDHDGTTKVARMASPVLKALPFRCSQLAEVANLEGFCAALPGPFGMPEFFGQLQRYENVLLSVSTTSQASQDLLGSLGITVDMRDGGKVVGSDSIPQWQPKAASRLCSLICAYLLVDAAIFFNFPNVYGTPIQRRRPAKSLALGYFEQTLLPKLTSTRDILKGFRKIVAQKDNKVITGITNDVPQVRLLKYLAGINESGRKAKILENFVGTAMHIAVLRETHFGREDLPDIPDSLDIGILGQLEEHEGDFLQRVKKHDGGANSFRSALQCSLLISPLCLLLPNHRDQNFWSTLNVCFGRPYLTLQAANQTR</sequence>
<accession>A0A067S250</accession>
<dbReference type="AlphaFoldDB" id="A0A067S250"/>
<evidence type="ECO:0000313" key="1">
    <source>
        <dbReference type="EMBL" id="KDR64900.1"/>
    </source>
</evidence>
<evidence type="ECO:0000313" key="2">
    <source>
        <dbReference type="Proteomes" id="UP000027222"/>
    </source>
</evidence>
<organism evidence="1 2">
    <name type="scientific">Galerina marginata (strain CBS 339.88)</name>
    <dbReference type="NCBI Taxonomy" id="685588"/>
    <lineage>
        <taxon>Eukaryota</taxon>
        <taxon>Fungi</taxon>
        <taxon>Dikarya</taxon>
        <taxon>Basidiomycota</taxon>
        <taxon>Agaricomycotina</taxon>
        <taxon>Agaricomycetes</taxon>
        <taxon>Agaricomycetidae</taxon>
        <taxon>Agaricales</taxon>
        <taxon>Agaricineae</taxon>
        <taxon>Strophariaceae</taxon>
        <taxon>Galerina</taxon>
    </lineage>
</organism>
<protein>
    <submittedName>
        <fullName evidence="1">Uncharacterized protein</fullName>
    </submittedName>
</protein>
<dbReference type="HOGENOM" id="CLU_885798_0_0_1"/>
<dbReference type="EMBL" id="KL142679">
    <property type="protein sequence ID" value="KDR64900.1"/>
    <property type="molecule type" value="Genomic_DNA"/>
</dbReference>
<proteinExistence type="predicted"/>
<dbReference type="Proteomes" id="UP000027222">
    <property type="component" value="Unassembled WGS sequence"/>
</dbReference>
<name>A0A067S250_GALM3</name>
<reference evidence="2" key="1">
    <citation type="journal article" date="2014" name="Proc. Natl. Acad. Sci. U.S.A.">
        <title>Extensive sampling of basidiomycete genomes demonstrates inadequacy of the white-rot/brown-rot paradigm for wood decay fungi.</title>
        <authorList>
            <person name="Riley R."/>
            <person name="Salamov A.A."/>
            <person name="Brown D.W."/>
            <person name="Nagy L.G."/>
            <person name="Floudas D."/>
            <person name="Held B.W."/>
            <person name="Levasseur A."/>
            <person name="Lombard V."/>
            <person name="Morin E."/>
            <person name="Otillar R."/>
            <person name="Lindquist E.A."/>
            <person name="Sun H."/>
            <person name="LaButti K.M."/>
            <person name="Schmutz J."/>
            <person name="Jabbour D."/>
            <person name="Luo H."/>
            <person name="Baker S.E."/>
            <person name="Pisabarro A.G."/>
            <person name="Walton J.D."/>
            <person name="Blanchette R.A."/>
            <person name="Henrissat B."/>
            <person name="Martin F."/>
            <person name="Cullen D."/>
            <person name="Hibbett D.S."/>
            <person name="Grigoriev I.V."/>
        </authorList>
    </citation>
    <scope>NUCLEOTIDE SEQUENCE [LARGE SCALE GENOMIC DNA]</scope>
    <source>
        <strain evidence="2">CBS 339.88</strain>
    </source>
</reference>
<keyword evidence="2" id="KW-1185">Reference proteome</keyword>